<gene>
    <name evidence="1" type="ORF">M409DRAFT_24876</name>
</gene>
<dbReference type="RefSeq" id="XP_033665863.1">
    <property type="nucleotide sequence ID" value="XM_033807431.1"/>
</dbReference>
<evidence type="ECO:0000313" key="2">
    <source>
        <dbReference type="Proteomes" id="UP000799537"/>
    </source>
</evidence>
<dbReference type="EMBL" id="ML993602">
    <property type="protein sequence ID" value="KAF2164974.1"/>
    <property type="molecule type" value="Genomic_DNA"/>
</dbReference>
<name>A0A6A6CCR3_ZASCE</name>
<proteinExistence type="predicted"/>
<sequence length="77" mass="8286">MHALMVLASGDEDAAEFPGSATPLKDGVRISDWAVNAAVEQDICLLPQPLPYKNAVDILEGYRLVDVIAVVHIGDDR</sequence>
<dbReference type="Proteomes" id="UP000799537">
    <property type="component" value="Unassembled WGS sequence"/>
</dbReference>
<accession>A0A6A6CCR3</accession>
<keyword evidence="2" id="KW-1185">Reference proteome</keyword>
<dbReference type="AlphaFoldDB" id="A0A6A6CCR3"/>
<dbReference type="GeneID" id="54560703"/>
<protein>
    <submittedName>
        <fullName evidence="1">Uncharacterized protein</fullName>
    </submittedName>
</protein>
<evidence type="ECO:0000313" key="1">
    <source>
        <dbReference type="EMBL" id="KAF2164974.1"/>
    </source>
</evidence>
<reference evidence="1" key="1">
    <citation type="journal article" date="2020" name="Stud. Mycol.">
        <title>101 Dothideomycetes genomes: a test case for predicting lifestyles and emergence of pathogens.</title>
        <authorList>
            <person name="Haridas S."/>
            <person name="Albert R."/>
            <person name="Binder M."/>
            <person name="Bloem J."/>
            <person name="Labutti K."/>
            <person name="Salamov A."/>
            <person name="Andreopoulos B."/>
            <person name="Baker S."/>
            <person name="Barry K."/>
            <person name="Bills G."/>
            <person name="Bluhm B."/>
            <person name="Cannon C."/>
            <person name="Castanera R."/>
            <person name="Culley D."/>
            <person name="Daum C."/>
            <person name="Ezra D."/>
            <person name="Gonzalez J."/>
            <person name="Henrissat B."/>
            <person name="Kuo A."/>
            <person name="Liang C."/>
            <person name="Lipzen A."/>
            <person name="Lutzoni F."/>
            <person name="Magnuson J."/>
            <person name="Mondo S."/>
            <person name="Nolan M."/>
            <person name="Ohm R."/>
            <person name="Pangilinan J."/>
            <person name="Park H.-J."/>
            <person name="Ramirez L."/>
            <person name="Alfaro M."/>
            <person name="Sun H."/>
            <person name="Tritt A."/>
            <person name="Yoshinaga Y."/>
            <person name="Zwiers L.-H."/>
            <person name="Turgeon B."/>
            <person name="Goodwin S."/>
            <person name="Spatafora J."/>
            <person name="Crous P."/>
            <person name="Grigoriev I."/>
        </authorList>
    </citation>
    <scope>NUCLEOTIDE SEQUENCE</scope>
    <source>
        <strain evidence="1">ATCC 36951</strain>
    </source>
</reference>
<organism evidence="1 2">
    <name type="scientific">Zasmidium cellare ATCC 36951</name>
    <dbReference type="NCBI Taxonomy" id="1080233"/>
    <lineage>
        <taxon>Eukaryota</taxon>
        <taxon>Fungi</taxon>
        <taxon>Dikarya</taxon>
        <taxon>Ascomycota</taxon>
        <taxon>Pezizomycotina</taxon>
        <taxon>Dothideomycetes</taxon>
        <taxon>Dothideomycetidae</taxon>
        <taxon>Mycosphaerellales</taxon>
        <taxon>Mycosphaerellaceae</taxon>
        <taxon>Zasmidium</taxon>
    </lineage>
</organism>